<sequence length="338" mass="37829">MMLRIGVIGCGWHSRAAHGPSLKRYKADHPDLLLAACCDLNMEAAEAYRADFGFERAYTGFEEMLKEERLDAVWVIVPDQLTTSVALQVMETGAAVFLEKPPGANAAEVILLHEQAVQRRIRHRVAFNRRHVPMVSKLIGKLDEQTQQGRRIYGLTYDMIRIKRTDADFSTTAVHAIDAAKWIAGSDYESLRFHYDELSAISPGLMNMTAEGVTFSGIRVRLNCYPYAGLARESVTVRGEGFTYELHMPLMENAGSFAGLICSENGRTETFTEEGDWVSAFGFYEENKSFLDALQSGQDLQDDLRSSIQSVEIMEAVRGRAEAYHGNRIINSKREVTG</sequence>
<dbReference type="GO" id="GO:0016491">
    <property type="term" value="F:oxidoreductase activity"/>
    <property type="evidence" value="ECO:0007669"/>
    <property type="project" value="UniProtKB-KW"/>
</dbReference>
<dbReference type="InterPro" id="IPR000683">
    <property type="entry name" value="Gfo/Idh/MocA-like_OxRdtase_N"/>
</dbReference>
<reference evidence="3 4" key="1">
    <citation type="submission" date="2018-06" db="EMBL/GenBank/DDBJ databases">
        <title>Paenibacillus montanisoli sp. nov., isolated from mountain area soil.</title>
        <authorList>
            <person name="Wu M."/>
        </authorList>
    </citation>
    <scope>NUCLEOTIDE SEQUENCE [LARGE SCALE GENOMIC DNA]</scope>
    <source>
        <strain evidence="3 4">RA17</strain>
    </source>
</reference>
<dbReference type="OrthoDB" id="2551007at2"/>
<dbReference type="Pfam" id="PF01408">
    <property type="entry name" value="GFO_IDH_MocA"/>
    <property type="match status" value="1"/>
</dbReference>
<dbReference type="Proteomes" id="UP000249260">
    <property type="component" value="Unassembled WGS sequence"/>
</dbReference>
<proteinExistence type="predicted"/>
<evidence type="ECO:0000313" key="3">
    <source>
        <dbReference type="EMBL" id="RAP75989.1"/>
    </source>
</evidence>
<dbReference type="SUPFAM" id="SSF51735">
    <property type="entry name" value="NAD(P)-binding Rossmann-fold domains"/>
    <property type="match status" value="1"/>
</dbReference>
<name>A0A328TZX1_9BACL</name>
<evidence type="ECO:0000259" key="2">
    <source>
        <dbReference type="Pfam" id="PF01408"/>
    </source>
</evidence>
<dbReference type="Gene3D" id="3.40.50.720">
    <property type="entry name" value="NAD(P)-binding Rossmann-like Domain"/>
    <property type="match status" value="1"/>
</dbReference>
<dbReference type="PANTHER" id="PTHR43818">
    <property type="entry name" value="BCDNA.GH03377"/>
    <property type="match status" value="1"/>
</dbReference>
<accession>A0A328TZX1</accession>
<gene>
    <name evidence="3" type="ORF">DL346_11220</name>
</gene>
<keyword evidence="4" id="KW-1185">Reference proteome</keyword>
<protein>
    <recommendedName>
        <fullName evidence="2">Gfo/Idh/MocA-like oxidoreductase N-terminal domain-containing protein</fullName>
    </recommendedName>
</protein>
<keyword evidence="1" id="KW-0560">Oxidoreductase</keyword>
<dbReference type="InterPro" id="IPR050463">
    <property type="entry name" value="Gfo/Idh/MocA_oxidrdct_glycsds"/>
</dbReference>
<organism evidence="3 4">
    <name type="scientific">Paenibacillus montanisoli</name>
    <dbReference type="NCBI Taxonomy" id="2081970"/>
    <lineage>
        <taxon>Bacteria</taxon>
        <taxon>Bacillati</taxon>
        <taxon>Bacillota</taxon>
        <taxon>Bacilli</taxon>
        <taxon>Bacillales</taxon>
        <taxon>Paenibacillaceae</taxon>
        <taxon>Paenibacillus</taxon>
    </lineage>
</organism>
<evidence type="ECO:0000256" key="1">
    <source>
        <dbReference type="ARBA" id="ARBA00023002"/>
    </source>
</evidence>
<dbReference type="InterPro" id="IPR036291">
    <property type="entry name" value="NAD(P)-bd_dom_sf"/>
</dbReference>
<dbReference type="Gene3D" id="3.30.360.10">
    <property type="entry name" value="Dihydrodipicolinate Reductase, domain 2"/>
    <property type="match status" value="1"/>
</dbReference>
<comment type="caution">
    <text evidence="3">The sequence shown here is derived from an EMBL/GenBank/DDBJ whole genome shotgun (WGS) entry which is preliminary data.</text>
</comment>
<evidence type="ECO:0000313" key="4">
    <source>
        <dbReference type="Proteomes" id="UP000249260"/>
    </source>
</evidence>
<dbReference type="RefSeq" id="WP_112882214.1">
    <property type="nucleotide sequence ID" value="NZ_QLUW01000002.1"/>
</dbReference>
<dbReference type="GO" id="GO:0000166">
    <property type="term" value="F:nucleotide binding"/>
    <property type="evidence" value="ECO:0007669"/>
    <property type="project" value="InterPro"/>
</dbReference>
<dbReference type="PANTHER" id="PTHR43818:SF11">
    <property type="entry name" value="BCDNA.GH03377"/>
    <property type="match status" value="1"/>
</dbReference>
<dbReference type="AlphaFoldDB" id="A0A328TZX1"/>
<feature type="domain" description="Gfo/Idh/MocA-like oxidoreductase N-terminal" evidence="2">
    <location>
        <begin position="3"/>
        <end position="119"/>
    </location>
</feature>
<dbReference type="EMBL" id="QLUW01000002">
    <property type="protein sequence ID" value="RAP75989.1"/>
    <property type="molecule type" value="Genomic_DNA"/>
</dbReference>